<feature type="transmembrane region" description="Helical" evidence="13">
    <location>
        <begin position="318"/>
        <end position="338"/>
    </location>
</feature>
<evidence type="ECO:0000256" key="6">
    <source>
        <dbReference type="ARBA" id="ARBA00023040"/>
    </source>
</evidence>
<dbReference type="PROSITE" id="PS50262">
    <property type="entry name" value="G_PROTEIN_RECEP_F1_2"/>
    <property type="match status" value="1"/>
</dbReference>
<gene>
    <name evidence="16" type="primary">LOC118271510</name>
</gene>
<dbReference type="RefSeq" id="XP_050551748.1">
    <property type="nucleotide sequence ID" value="XM_050695791.1"/>
</dbReference>
<dbReference type="InterPro" id="IPR017452">
    <property type="entry name" value="GPCR_Rhodpsn_7TM"/>
</dbReference>
<dbReference type="PROSITE" id="PS00237">
    <property type="entry name" value="G_PROTEIN_RECEP_F1_1"/>
    <property type="match status" value="1"/>
</dbReference>
<evidence type="ECO:0000256" key="8">
    <source>
        <dbReference type="ARBA" id="ARBA00023157"/>
    </source>
</evidence>
<accession>A0A9R0DR67</accession>
<dbReference type="CTD" id="100174938"/>
<keyword evidence="3" id="KW-1003">Cell membrane</keyword>
<evidence type="ECO:0000256" key="3">
    <source>
        <dbReference type="ARBA" id="ARBA00022475"/>
    </source>
</evidence>
<proteinExistence type="inferred from homology"/>
<dbReference type="PRINTS" id="PR01565">
    <property type="entry name" value="NEUROMEDINUR"/>
</dbReference>
<keyword evidence="9 12" id="KW-0675">Receptor</keyword>
<dbReference type="GO" id="GO:0001607">
    <property type="term" value="F:neuromedin U receptor activity"/>
    <property type="evidence" value="ECO:0007669"/>
    <property type="project" value="InterPro"/>
</dbReference>
<dbReference type="PRINTS" id="PR00237">
    <property type="entry name" value="GPCRRHODOPSN"/>
</dbReference>
<evidence type="ECO:0000256" key="11">
    <source>
        <dbReference type="ARBA" id="ARBA00023224"/>
    </source>
</evidence>
<evidence type="ECO:0000259" key="14">
    <source>
        <dbReference type="PROSITE" id="PS50262"/>
    </source>
</evidence>
<evidence type="ECO:0000256" key="4">
    <source>
        <dbReference type="ARBA" id="ARBA00022692"/>
    </source>
</evidence>
<feature type="transmembrane region" description="Helical" evidence="13">
    <location>
        <begin position="122"/>
        <end position="143"/>
    </location>
</feature>
<evidence type="ECO:0000256" key="10">
    <source>
        <dbReference type="ARBA" id="ARBA00023180"/>
    </source>
</evidence>
<dbReference type="PANTHER" id="PTHR24243">
    <property type="entry name" value="G-PROTEIN COUPLED RECEPTOR"/>
    <property type="match status" value="1"/>
</dbReference>
<dbReference type="GeneID" id="118271510"/>
<evidence type="ECO:0000256" key="2">
    <source>
        <dbReference type="ARBA" id="ARBA00010663"/>
    </source>
</evidence>
<dbReference type="AlphaFoldDB" id="A0A9R0DR67"/>
<evidence type="ECO:0000256" key="9">
    <source>
        <dbReference type="ARBA" id="ARBA00023170"/>
    </source>
</evidence>
<dbReference type="OrthoDB" id="5962705at2759"/>
<evidence type="ECO:0000313" key="16">
    <source>
        <dbReference type="RefSeq" id="XP_050551748.1"/>
    </source>
</evidence>
<dbReference type="GO" id="GO:0005886">
    <property type="term" value="C:plasma membrane"/>
    <property type="evidence" value="ECO:0007669"/>
    <property type="project" value="UniProtKB-SubCell"/>
</dbReference>
<keyword evidence="6 12" id="KW-0297">G-protein coupled receptor</keyword>
<evidence type="ECO:0000256" key="5">
    <source>
        <dbReference type="ARBA" id="ARBA00022989"/>
    </source>
</evidence>
<sequence>MAEFYRANETAVQFYQRCTNLSYFDCSEEEMLWIMMGPRTLPLQKIVPISVLLLVIFLTGVVGNVAVCVVIVKHPAMHTATNYYLFSLALSDLLLLLFGLPNDLSVSWHQYPYSLGIVFCKLRALISEAASYVSVLTIVAFSLERYLAICHPLHLYAMAGLRRALRIVAALWLVSLLAASPFALYTTVSYHDYPPGSGNASLESAFCAMLEMPSWYLCELSSLLFFILPGVIILCLYVRMGLRIRTTHTNKPGSPGTLNGVNGSVHGEARQAQSKKTIIRMLAAVVVAFFVCWAPFHFQRLFFIYGTSSRHYHTINEYLFYVAGAFYYISATVNPILYNVMSHRYRIAFSETLCCGKVISKKNRYREHSSIRETMVNHTSDGTNLVRVRSEIQHKRNRLDRRSRRCSYYGTETTSLCSEKWRQETPKKMNSMLINDRNSVSSTLCNNNESQLLYSDFKIDGDVT</sequence>
<feature type="transmembrane region" description="Helical" evidence="13">
    <location>
        <begin position="46"/>
        <end position="71"/>
    </location>
</feature>
<evidence type="ECO:0000256" key="1">
    <source>
        <dbReference type="ARBA" id="ARBA00004651"/>
    </source>
</evidence>
<keyword evidence="15" id="KW-1185">Reference proteome</keyword>
<organism evidence="15 16">
    <name type="scientific">Spodoptera frugiperda</name>
    <name type="common">Fall armyworm</name>
    <dbReference type="NCBI Taxonomy" id="7108"/>
    <lineage>
        <taxon>Eukaryota</taxon>
        <taxon>Metazoa</taxon>
        <taxon>Ecdysozoa</taxon>
        <taxon>Arthropoda</taxon>
        <taxon>Hexapoda</taxon>
        <taxon>Insecta</taxon>
        <taxon>Pterygota</taxon>
        <taxon>Neoptera</taxon>
        <taxon>Endopterygota</taxon>
        <taxon>Lepidoptera</taxon>
        <taxon>Glossata</taxon>
        <taxon>Ditrysia</taxon>
        <taxon>Noctuoidea</taxon>
        <taxon>Noctuidae</taxon>
        <taxon>Amphipyrinae</taxon>
        <taxon>Spodoptera</taxon>
    </lineage>
</organism>
<feature type="transmembrane region" description="Helical" evidence="13">
    <location>
        <begin position="83"/>
        <end position="102"/>
    </location>
</feature>
<dbReference type="Proteomes" id="UP000829999">
    <property type="component" value="Chromosome 9"/>
</dbReference>
<feature type="transmembrane region" description="Helical" evidence="13">
    <location>
        <begin position="214"/>
        <end position="238"/>
    </location>
</feature>
<dbReference type="InterPro" id="IPR000276">
    <property type="entry name" value="GPCR_Rhodpsn"/>
</dbReference>
<evidence type="ECO:0000313" key="15">
    <source>
        <dbReference type="Proteomes" id="UP000829999"/>
    </source>
</evidence>
<comment type="subcellular location">
    <subcellularLocation>
        <location evidence="1">Cell membrane</location>
        <topology evidence="1">Multi-pass membrane protein</topology>
    </subcellularLocation>
</comment>
<keyword evidence="11 12" id="KW-0807">Transducer</keyword>
<evidence type="ECO:0000256" key="13">
    <source>
        <dbReference type="SAM" id="Phobius"/>
    </source>
</evidence>
<protein>
    <submittedName>
        <fullName evidence="16">Neuropeptides capa receptor-like</fullName>
    </submittedName>
</protein>
<evidence type="ECO:0000256" key="7">
    <source>
        <dbReference type="ARBA" id="ARBA00023136"/>
    </source>
</evidence>
<comment type="similarity">
    <text evidence="2 12">Belongs to the G-protein coupled receptor 1 family.</text>
</comment>
<dbReference type="Gene3D" id="1.20.1070.10">
    <property type="entry name" value="Rhodopsin 7-helix transmembrane proteins"/>
    <property type="match status" value="1"/>
</dbReference>
<dbReference type="SUPFAM" id="SSF81321">
    <property type="entry name" value="Family A G protein-coupled receptor-like"/>
    <property type="match status" value="1"/>
</dbReference>
<dbReference type="SMART" id="SM01381">
    <property type="entry name" value="7TM_GPCR_Srsx"/>
    <property type="match status" value="1"/>
</dbReference>
<keyword evidence="8" id="KW-1015">Disulfide bond</keyword>
<dbReference type="InterPro" id="IPR005390">
    <property type="entry name" value="NeuromedU_rcpt"/>
</dbReference>
<dbReference type="Pfam" id="PF00001">
    <property type="entry name" value="7tm_1"/>
    <property type="match status" value="1"/>
</dbReference>
<feature type="transmembrane region" description="Helical" evidence="13">
    <location>
        <begin position="278"/>
        <end position="298"/>
    </location>
</feature>
<evidence type="ECO:0000256" key="12">
    <source>
        <dbReference type="RuleBase" id="RU000688"/>
    </source>
</evidence>
<feature type="transmembrane region" description="Helical" evidence="13">
    <location>
        <begin position="164"/>
        <end position="185"/>
    </location>
</feature>
<name>A0A9R0DR67_SPOFR</name>
<feature type="domain" description="G-protein coupled receptors family 1 profile" evidence="14">
    <location>
        <begin position="63"/>
        <end position="338"/>
    </location>
</feature>
<keyword evidence="7 13" id="KW-0472">Membrane</keyword>
<keyword evidence="5 13" id="KW-1133">Transmembrane helix</keyword>
<reference evidence="16" key="1">
    <citation type="submission" date="2025-08" db="UniProtKB">
        <authorList>
            <consortium name="RefSeq"/>
        </authorList>
    </citation>
    <scope>IDENTIFICATION</scope>
    <source>
        <tissue evidence="16">Whole larval tissue</tissue>
    </source>
</reference>
<keyword evidence="10" id="KW-0325">Glycoprotein</keyword>
<keyword evidence="4 12" id="KW-0812">Transmembrane</keyword>
<dbReference type="PANTHER" id="PTHR24243:SF107">
    <property type="entry name" value="NEUROPEPTIDES CAPA RECEPTOR"/>
    <property type="match status" value="1"/>
</dbReference>